<accession>A0A1L9MZV1</accession>
<dbReference type="Proteomes" id="UP000184304">
    <property type="component" value="Unassembled WGS sequence"/>
</dbReference>
<dbReference type="EMBL" id="KV878204">
    <property type="protein sequence ID" value="OJI82574.1"/>
    <property type="molecule type" value="Genomic_DNA"/>
</dbReference>
<proteinExistence type="predicted"/>
<keyword evidence="1" id="KW-1133">Transmembrane helix</keyword>
<keyword evidence="1" id="KW-0812">Transmembrane</keyword>
<name>A0A1L9MZV1_ASPTC</name>
<organism evidence="2 3">
    <name type="scientific">Aspergillus tubingensis (strain CBS 134.48)</name>
    <dbReference type="NCBI Taxonomy" id="767770"/>
    <lineage>
        <taxon>Eukaryota</taxon>
        <taxon>Fungi</taxon>
        <taxon>Dikarya</taxon>
        <taxon>Ascomycota</taxon>
        <taxon>Pezizomycotina</taxon>
        <taxon>Eurotiomycetes</taxon>
        <taxon>Eurotiomycetidae</taxon>
        <taxon>Eurotiales</taxon>
        <taxon>Aspergillaceae</taxon>
        <taxon>Aspergillus</taxon>
        <taxon>Aspergillus subgen. Circumdati</taxon>
    </lineage>
</organism>
<feature type="non-terminal residue" evidence="2">
    <location>
        <position position="1"/>
    </location>
</feature>
<protein>
    <submittedName>
        <fullName evidence="2">Uncharacterized protein</fullName>
    </submittedName>
</protein>
<evidence type="ECO:0000313" key="2">
    <source>
        <dbReference type="EMBL" id="OJI82574.1"/>
    </source>
</evidence>
<feature type="transmembrane region" description="Helical" evidence="1">
    <location>
        <begin position="62"/>
        <end position="78"/>
    </location>
</feature>
<gene>
    <name evidence="2" type="ORF">ASPTUDRAFT_172851</name>
</gene>
<sequence length="79" mass="9166">AGGETRRKKKVRKKEKREPLANRKWILRTTDINPLNSLTLTLSLSSLSLSSSLSFFPFPGPISHFFFSLFIRFVVFFFL</sequence>
<keyword evidence="1" id="KW-0472">Membrane</keyword>
<dbReference type="AlphaFoldDB" id="A0A1L9MZV1"/>
<dbReference type="VEuPathDB" id="FungiDB:ASPTUDRAFT_172851"/>
<reference evidence="3" key="1">
    <citation type="journal article" date="2017" name="Genome Biol.">
        <title>Comparative genomics reveals high biological diversity and specific adaptations in the industrially and medically important fungal genus Aspergillus.</title>
        <authorList>
            <person name="de Vries R.P."/>
            <person name="Riley R."/>
            <person name="Wiebenga A."/>
            <person name="Aguilar-Osorio G."/>
            <person name="Amillis S."/>
            <person name="Uchima C.A."/>
            <person name="Anderluh G."/>
            <person name="Asadollahi M."/>
            <person name="Askin M."/>
            <person name="Barry K."/>
            <person name="Battaglia E."/>
            <person name="Bayram O."/>
            <person name="Benocci T."/>
            <person name="Braus-Stromeyer S.A."/>
            <person name="Caldana C."/>
            <person name="Canovas D."/>
            <person name="Cerqueira G.C."/>
            <person name="Chen F."/>
            <person name="Chen W."/>
            <person name="Choi C."/>
            <person name="Clum A."/>
            <person name="Dos Santos R.A."/>
            <person name="Damasio A.R."/>
            <person name="Diallinas G."/>
            <person name="Emri T."/>
            <person name="Fekete E."/>
            <person name="Flipphi M."/>
            <person name="Freyberg S."/>
            <person name="Gallo A."/>
            <person name="Gournas C."/>
            <person name="Habgood R."/>
            <person name="Hainaut M."/>
            <person name="Harispe M.L."/>
            <person name="Henrissat B."/>
            <person name="Hilden K.S."/>
            <person name="Hope R."/>
            <person name="Hossain A."/>
            <person name="Karabika E."/>
            <person name="Karaffa L."/>
            <person name="Karanyi Z."/>
            <person name="Krasevec N."/>
            <person name="Kuo A."/>
            <person name="Kusch H."/>
            <person name="LaButti K."/>
            <person name="Lagendijk E.L."/>
            <person name="Lapidus A."/>
            <person name="Levasseur A."/>
            <person name="Lindquist E."/>
            <person name="Lipzen A."/>
            <person name="Logrieco A.F."/>
            <person name="MacCabe A."/>
            <person name="Maekelae M.R."/>
            <person name="Malavazi I."/>
            <person name="Melin P."/>
            <person name="Meyer V."/>
            <person name="Mielnichuk N."/>
            <person name="Miskei M."/>
            <person name="Molnar A.P."/>
            <person name="Mule G."/>
            <person name="Ngan C.Y."/>
            <person name="Orejas M."/>
            <person name="Orosz E."/>
            <person name="Ouedraogo J.P."/>
            <person name="Overkamp K.M."/>
            <person name="Park H.-S."/>
            <person name="Perrone G."/>
            <person name="Piumi F."/>
            <person name="Punt P.J."/>
            <person name="Ram A.F."/>
            <person name="Ramon A."/>
            <person name="Rauscher S."/>
            <person name="Record E."/>
            <person name="Riano-Pachon D.M."/>
            <person name="Robert V."/>
            <person name="Roehrig J."/>
            <person name="Ruller R."/>
            <person name="Salamov A."/>
            <person name="Salih N.S."/>
            <person name="Samson R.A."/>
            <person name="Sandor E."/>
            <person name="Sanguinetti M."/>
            <person name="Schuetze T."/>
            <person name="Sepcic K."/>
            <person name="Shelest E."/>
            <person name="Sherlock G."/>
            <person name="Sophianopoulou V."/>
            <person name="Squina F.M."/>
            <person name="Sun H."/>
            <person name="Susca A."/>
            <person name="Todd R.B."/>
            <person name="Tsang A."/>
            <person name="Unkles S.E."/>
            <person name="van de Wiele N."/>
            <person name="van Rossen-Uffink D."/>
            <person name="Oliveira J.V."/>
            <person name="Vesth T.C."/>
            <person name="Visser J."/>
            <person name="Yu J.-H."/>
            <person name="Zhou M."/>
            <person name="Andersen M.R."/>
            <person name="Archer D.B."/>
            <person name="Baker S.E."/>
            <person name="Benoit I."/>
            <person name="Brakhage A.A."/>
            <person name="Braus G.H."/>
            <person name="Fischer R."/>
            <person name="Frisvad J.C."/>
            <person name="Goldman G.H."/>
            <person name="Houbraken J."/>
            <person name="Oakley B."/>
            <person name="Pocsi I."/>
            <person name="Scazzocchio C."/>
            <person name="Seiboth B."/>
            <person name="vanKuyk P.A."/>
            <person name="Wortman J."/>
            <person name="Dyer P.S."/>
            <person name="Grigoriev I.V."/>
        </authorList>
    </citation>
    <scope>NUCLEOTIDE SEQUENCE [LARGE SCALE GENOMIC DNA]</scope>
    <source>
        <strain evidence="3">CBS 134.48</strain>
    </source>
</reference>
<evidence type="ECO:0000313" key="3">
    <source>
        <dbReference type="Proteomes" id="UP000184304"/>
    </source>
</evidence>
<evidence type="ECO:0000256" key="1">
    <source>
        <dbReference type="SAM" id="Phobius"/>
    </source>
</evidence>
<keyword evidence="3" id="KW-1185">Reference proteome</keyword>